<keyword evidence="4" id="KW-1185">Reference proteome</keyword>
<dbReference type="RefSeq" id="WP_207679462.1">
    <property type="nucleotide sequence ID" value="NZ_CP061800.1"/>
</dbReference>
<protein>
    <submittedName>
        <fullName evidence="3">EF Hand-containing</fullName>
    </submittedName>
</protein>
<feature type="signal peptide" evidence="2">
    <location>
        <begin position="1"/>
        <end position="27"/>
    </location>
</feature>
<name>A0A975BUA6_9BACT</name>
<dbReference type="KEGG" id="dmm:dnm_079380"/>
<evidence type="ECO:0000313" key="4">
    <source>
        <dbReference type="Proteomes" id="UP000663722"/>
    </source>
</evidence>
<feature type="region of interest" description="Disordered" evidence="1">
    <location>
        <begin position="260"/>
        <end position="313"/>
    </location>
</feature>
<feature type="compositionally biased region" description="Polar residues" evidence="1">
    <location>
        <begin position="260"/>
        <end position="270"/>
    </location>
</feature>
<reference evidence="3" key="1">
    <citation type="journal article" date="2021" name="Microb. Physiol.">
        <title>Proteogenomic Insights into the Physiology of Marine, Sulfate-Reducing, Filamentous Desulfonema limicola and Desulfonema magnum.</title>
        <authorList>
            <person name="Schnaars V."/>
            <person name="Wohlbrand L."/>
            <person name="Scheve S."/>
            <person name="Hinrichs C."/>
            <person name="Reinhardt R."/>
            <person name="Rabus R."/>
        </authorList>
    </citation>
    <scope>NUCLEOTIDE SEQUENCE</scope>
    <source>
        <strain evidence="3">4be13</strain>
    </source>
</reference>
<dbReference type="InterPro" id="IPR018247">
    <property type="entry name" value="EF_Hand_1_Ca_BS"/>
</dbReference>
<evidence type="ECO:0000313" key="3">
    <source>
        <dbReference type="EMBL" id="QTA91864.1"/>
    </source>
</evidence>
<feature type="compositionally biased region" description="Polar residues" evidence="1">
    <location>
        <begin position="281"/>
        <end position="293"/>
    </location>
</feature>
<accession>A0A975BUA6</accession>
<evidence type="ECO:0000256" key="2">
    <source>
        <dbReference type="SAM" id="SignalP"/>
    </source>
</evidence>
<dbReference type="AlphaFoldDB" id="A0A975BUA6"/>
<gene>
    <name evidence="3" type="ORF">dnm_079380</name>
</gene>
<feature type="chain" id="PRO_5037064013" evidence="2">
    <location>
        <begin position="28"/>
        <end position="820"/>
    </location>
</feature>
<dbReference type="Proteomes" id="UP000663722">
    <property type="component" value="Chromosome"/>
</dbReference>
<proteinExistence type="predicted"/>
<sequence length="820" mass="89817">MNRKPFIMVVMLTLVLSVFGNPYASFAADNPNPPSSPVKLIFIHHSTGGHWLADSNNDGPYGGLGTVLRDNNYYVSATNYCWGPDEIGSRTDIINWPEWFTGSNRDNIMNAVYDETGQNFTDCDGGNFGSWPRLSSDPGGENEIIMFKSCFPNSDLYGDPNDLPLSSPNDQFTVANAKAVYNNLLTYFETRQDKLFVIITAPPMSQEGYTANDVSTPASERAANARAFNNWLRNDWLGSYPCKNVAVFDYYNVLTSNGGNSETNDTGQESGNHHRWHGGQVQHTQSVSNNYSAYPSVVSPDWADDHPTTEGQQKATAEFADLLNVFYHRWKDGGTGSTTTSTTPGTTTTTVITITTTTTTTIGTTTTTSSGETTTTTTIISASRTGLRLYPRDIVYKGAFAYPEGDEWGYGGHALAYYPFGDSGGADDGYPGSFYTAGNATTGLVGEISIPEPVMSDDFNALPKASVLQSPMDITGGLINNCTYCEDCEYRNVDGLEYLPNINKIVWNLRDWYNVTACDQDSLGWSDPDMTGPRGVWHIGKRPSDNYEFHNGKTCDYLFKAPEDFADEYLDGKRLIAGNHRESGTYGGSQGPTLFAVAPWKNGNPPENGQNLDALAMTYYRERLGCAWNESEEMIPNPTSGACDFPDYRAMDSWTGGAWVQSGGISAILIFGRKSAGNNCYGTQEACGDPCNMDKGYHAYPYETQILFYDPEDLKAVISGTKEPWQVMPYDRHSLSDRVIGGECATLGAAAYDEENGLIYVTEQEAGQSGEPVVHVWKVVPFASADTDNNGKIELTDIISSLKQGKLRDVILSLRLLAGF</sequence>
<dbReference type="EMBL" id="CP061800">
    <property type="protein sequence ID" value="QTA91864.1"/>
    <property type="molecule type" value="Genomic_DNA"/>
</dbReference>
<organism evidence="3 4">
    <name type="scientific">Desulfonema magnum</name>
    <dbReference type="NCBI Taxonomy" id="45655"/>
    <lineage>
        <taxon>Bacteria</taxon>
        <taxon>Pseudomonadati</taxon>
        <taxon>Thermodesulfobacteriota</taxon>
        <taxon>Desulfobacteria</taxon>
        <taxon>Desulfobacterales</taxon>
        <taxon>Desulfococcaceae</taxon>
        <taxon>Desulfonema</taxon>
    </lineage>
</organism>
<dbReference type="PROSITE" id="PS00018">
    <property type="entry name" value="EF_HAND_1"/>
    <property type="match status" value="1"/>
</dbReference>
<keyword evidence="2" id="KW-0732">Signal</keyword>
<evidence type="ECO:0000256" key="1">
    <source>
        <dbReference type="SAM" id="MobiDB-lite"/>
    </source>
</evidence>